<proteinExistence type="predicted"/>
<reference evidence="3" key="2">
    <citation type="submission" date="2025-09" db="UniProtKB">
        <authorList>
            <consortium name="Ensembl"/>
        </authorList>
    </citation>
    <scope>IDENTIFICATION</scope>
</reference>
<protein>
    <recommendedName>
        <fullName evidence="2">Retrotransposon gag domain-containing protein</fullName>
    </recommendedName>
</protein>
<evidence type="ECO:0000256" key="1">
    <source>
        <dbReference type="SAM" id="MobiDB-lite"/>
    </source>
</evidence>
<name>A0A3B4B677_9GOBI</name>
<evidence type="ECO:0000313" key="4">
    <source>
        <dbReference type="Proteomes" id="UP000261520"/>
    </source>
</evidence>
<reference evidence="3" key="1">
    <citation type="submission" date="2025-08" db="UniProtKB">
        <authorList>
            <consortium name="Ensembl"/>
        </authorList>
    </citation>
    <scope>IDENTIFICATION</scope>
</reference>
<dbReference type="InterPro" id="IPR005162">
    <property type="entry name" value="Retrotrans_gag_dom"/>
</dbReference>
<dbReference type="Proteomes" id="UP000261520">
    <property type="component" value="Unplaced"/>
</dbReference>
<dbReference type="STRING" id="409849.ENSPMGP00000024054"/>
<feature type="domain" description="Retrotransposon gag" evidence="2">
    <location>
        <begin position="107"/>
        <end position="194"/>
    </location>
</feature>
<dbReference type="Pfam" id="PF03732">
    <property type="entry name" value="Retrotrans_gag"/>
    <property type="match status" value="1"/>
</dbReference>
<dbReference type="CDD" id="cd00303">
    <property type="entry name" value="retropepsin_like"/>
    <property type="match status" value="1"/>
</dbReference>
<evidence type="ECO:0000313" key="3">
    <source>
        <dbReference type="Ensembl" id="ENSPMGP00000024054.1"/>
    </source>
</evidence>
<dbReference type="Gene3D" id="3.10.10.10">
    <property type="entry name" value="HIV Type 1 Reverse Transcriptase, subunit A, domain 1"/>
    <property type="match status" value="1"/>
</dbReference>
<dbReference type="PANTHER" id="PTHR15503">
    <property type="entry name" value="LDOC1 RELATED"/>
    <property type="match status" value="1"/>
</dbReference>
<dbReference type="InterPro" id="IPR043128">
    <property type="entry name" value="Rev_trsase/Diguanyl_cyclase"/>
</dbReference>
<dbReference type="InterPro" id="IPR043502">
    <property type="entry name" value="DNA/RNA_pol_sf"/>
</dbReference>
<dbReference type="Gene3D" id="2.40.70.10">
    <property type="entry name" value="Acid Proteases"/>
    <property type="match status" value="1"/>
</dbReference>
<feature type="region of interest" description="Disordered" evidence="1">
    <location>
        <begin position="228"/>
        <end position="265"/>
    </location>
</feature>
<accession>A0A3B4B677</accession>
<evidence type="ECO:0000259" key="2">
    <source>
        <dbReference type="Pfam" id="PF03732"/>
    </source>
</evidence>
<dbReference type="CDD" id="cd01647">
    <property type="entry name" value="RT_LTR"/>
    <property type="match status" value="1"/>
</dbReference>
<dbReference type="PANTHER" id="PTHR15503:SF36">
    <property type="entry name" value="RETROTRANSPOSON GAG-LIKE PROTEIN 5"/>
    <property type="match status" value="1"/>
</dbReference>
<dbReference type="SUPFAM" id="SSF50630">
    <property type="entry name" value="Acid proteases"/>
    <property type="match status" value="1"/>
</dbReference>
<dbReference type="InterPro" id="IPR021109">
    <property type="entry name" value="Peptidase_aspartic_dom_sf"/>
</dbReference>
<dbReference type="InterPro" id="IPR032567">
    <property type="entry name" value="RTL1-rel"/>
</dbReference>
<feature type="region of interest" description="Disordered" evidence="1">
    <location>
        <begin position="47"/>
        <end position="69"/>
    </location>
</feature>
<sequence length="591" mass="64986">VSGQVVMQVCVMFNNKRKKGRDQSLAQQVSQLGNQVTTLLAHLSPTTVAAGPATPPHPPESRSTDPEPYAGQPDLCQGFLFQCLSVFTPRPARFPTDAAKTRYVCGLLRGRALQWAEARFASSALDSTDFETFLNEFKLVFSHPHNHADAASRLLGITQGSRSVAEFTIEFWTLAAELDWSDSALKAVFSRGLSDAMKDELASRDEPSDLRALITLANCIDNRLQERRRQARHSPVRTAVRPPVTGCRGAYADREGASHGRGAHATPRSRGVLLLWAEGAFRRLLPSPAKRKGPPVALGVLVGQSQIPANCNRLQLPATLCLRSRTLSVQALVDSGAEEDFIDRQLAEQWGISLEPLDHPLTAHALNGLLLARVTHVTEPITLLLSGNHHETRRFYIVATPSSPVVLGYPWLWVHNSVIDWARGRIVGWSSACHAGCLRSARSPAEGASPSSDPVPKALDLSLVPEKYHDLRDVFSKDRALSLPPHRPYDCAIDLLPGAPLPTSHMERYIRDSGIIRPSSSPVGAGFFFVAKKDKTLRPCIDYRGLKEITVKNKYPLPLIDSVFTPLHATTIFSKLDLRNAYHLVRVREGD</sequence>
<dbReference type="AlphaFoldDB" id="A0A3B4B677"/>
<organism evidence="3 4">
    <name type="scientific">Periophthalmus magnuspinnatus</name>
    <dbReference type="NCBI Taxonomy" id="409849"/>
    <lineage>
        <taxon>Eukaryota</taxon>
        <taxon>Metazoa</taxon>
        <taxon>Chordata</taxon>
        <taxon>Craniata</taxon>
        <taxon>Vertebrata</taxon>
        <taxon>Euteleostomi</taxon>
        <taxon>Actinopterygii</taxon>
        <taxon>Neopterygii</taxon>
        <taxon>Teleostei</taxon>
        <taxon>Neoteleostei</taxon>
        <taxon>Acanthomorphata</taxon>
        <taxon>Gobiaria</taxon>
        <taxon>Gobiiformes</taxon>
        <taxon>Gobioidei</taxon>
        <taxon>Gobiidae</taxon>
        <taxon>Oxudercinae</taxon>
        <taxon>Periophthalmus</taxon>
    </lineage>
</organism>
<dbReference type="Gene3D" id="3.30.70.270">
    <property type="match status" value="1"/>
</dbReference>
<keyword evidence="4" id="KW-1185">Reference proteome</keyword>
<dbReference type="Ensembl" id="ENSPMGT00000025630.1">
    <property type="protein sequence ID" value="ENSPMGP00000024054.1"/>
    <property type="gene ID" value="ENSPMGG00000019451.1"/>
</dbReference>
<dbReference type="SUPFAM" id="SSF56672">
    <property type="entry name" value="DNA/RNA polymerases"/>
    <property type="match status" value="1"/>
</dbReference>